<dbReference type="Pfam" id="PF03646">
    <property type="entry name" value="FlaG"/>
    <property type="match status" value="1"/>
</dbReference>
<dbReference type="EMBL" id="CP013067">
    <property type="protein sequence ID" value="ALP40848.1"/>
    <property type="molecule type" value="Genomic_DNA"/>
</dbReference>
<gene>
    <name evidence="1" type="ORF">WL1483_1429</name>
</gene>
<evidence type="ECO:0000313" key="1">
    <source>
        <dbReference type="EMBL" id="ALP40848.1"/>
    </source>
</evidence>
<accession>A0A0S2SGW8</accession>
<sequence length="137" mass="15145">MTMVNPDKASSVVLTTTREGGGPEAAAFPLVQHKEATATTVQPKPTGPHESKHISAEAVEKQVQKLQEIAQTKGWYLNISMDKELSKTVIKVFDKDSKELIRQIPSEELLALSKRLKTLQESEFGEQVKGLLFDQSV</sequence>
<dbReference type="InterPro" id="IPR005186">
    <property type="entry name" value="FlaG"/>
</dbReference>
<organism evidence="1 2">
    <name type="scientific">Aeromonas schubertii</name>
    <dbReference type="NCBI Taxonomy" id="652"/>
    <lineage>
        <taxon>Bacteria</taxon>
        <taxon>Pseudomonadati</taxon>
        <taxon>Pseudomonadota</taxon>
        <taxon>Gammaproteobacteria</taxon>
        <taxon>Aeromonadales</taxon>
        <taxon>Aeromonadaceae</taxon>
        <taxon>Aeromonas</taxon>
    </lineage>
</organism>
<dbReference type="InterPro" id="IPR035924">
    <property type="entry name" value="FlaG-like_sf"/>
</dbReference>
<dbReference type="PANTHER" id="PTHR37166">
    <property type="entry name" value="PROTEIN FLAG"/>
    <property type="match status" value="1"/>
</dbReference>
<dbReference type="Gene3D" id="3.30.160.170">
    <property type="entry name" value="FlaG-like"/>
    <property type="match status" value="1"/>
</dbReference>
<name>A0A0S2SGW8_9GAMM</name>
<reference evidence="1 2" key="2">
    <citation type="journal article" date="2016" name="Genome Announc.">
        <title>Complete Genome Sequence of the Highly Virulent Aeromonas schubertii Strain WL1483, Isolated from Diseased Snakehead Fish (Channa argus) in China.</title>
        <authorList>
            <person name="Liu L."/>
            <person name="Li N."/>
            <person name="Zhang D."/>
            <person name="Fu X."/>
            <person name="Shi C."/>
            <person name="Lin Q."/>
            <person name="Hao G."/>
        </authorList>
    </citation>
    <scope>NUCLEOTIDE SEQUENCE [LARGE SCALE GENOMIC DNA]</scope>
    <source>
        <strain evidence="1 2">WL1483</strain>
    </source>
</reference>
<dbReference type="SUPFAM" id="SSF160214">
    <property type="entry name" value="FlaG-like"/>
    <property type="match status" value="1"/>
</dbReference>
<evidence type="ECO:0000313" key="2">
    <source>
        <dbReference type="Proteomes" id="UP000058114"/>
    </source>
</evidence>
<dbReference type="AlphaFoldDB" id="A0A0S2SGW8"/>
<reference evidence="2" key="1">
    <citation type="submission" date="2015-10" db="EMBL/GenBank/DDBJ databases">
        <title>Complete Genome Sequence of Aeromonas schubertii strain WL1483.</title>
        <authorList>
            <person name="Liu L."/>
        </authorList>
    </citation>
    <scope>NUCLEOTIDE SEQUENCE [LARGE SCALE GENOMIC DNA]</scope>
    <source>
        <strain evidence="2">WL1483</strain>
    </source>
</reference>
<dbReference type="PANTHER" id="PTHR37166:SF1">
    <property type="entry name" value="PROTEIN FLAG"/>
    <property type="match status" value="1"/>
</dbReference>
<dbReference type="RefSeq" id="WP_235513079.1">
    <property type="nucleotide sequence ID" value="NZ_CP013067.1"/>
</dbReference>
<proteinExistence type="predicted"/>
<dbReference type="PATRIC" id="fig|652.5.peg.1712"/>
<protein>
    <recommendedName>
        <fullName evidence="3">Flagellar protein FlaG</fullName>
    </recommendedName>
</protein>
<dbReference type="KEGG" id="asr:WL1483_1429"/>
<evidence type="ECO:0008006" key="3">
    <source>
        <dbReference type="Google" id="ProtNLM"/>
    </source>
</evidence>
<dbReference type="Proteomes" id="UP000058114">
    <property type="component" value="Chromosome"/>
</dbReference>